<comment type="subcellular location">
    <subcellularLocation>
        <location evidence="1">Cell membrane</location>
        <topology evidence="1">Multi-pass membrane protein</topology>
    </subcellularLocation>
</comment>
<dbReference type="InterPro" id="IPR050833">
    <property type="entry name" value="Poly_Biosynth_Transport"/>
</dbReference>
<feature type="transmembrane region" description="Helical" evidence="7">
    <location>
        <begin position="178"/>
        <end position="199"/>
    </location>
</feature>
<comment type="caution">
    <text evidence="8">The sequence shown here is derived from an EMBL/GenBank/DDBJ whole genome shotgun (WGS) entry which is preliminary data.</text>
</comment>
<dbReference type="Pfam" id="PF13440">
    <property type="entry name" value="Polysacc_synt_3"/>
    <property type="match status" value="1"/>
</dbReference>
<proteinExistence type="inferred from homology"/>
<feature type="transmembrane region" description="Helical" evidence="7">
    <location>
        <begin position="20"/>
        <end position="42"/>
    </location>
</feature>
<reference evidence="8 9" key="1">
    <citation type="journal article" date="2016" name="Nat. Commun.">
        <title>Thousands of microbial genomes shed light on interconnected biogeochemical processes in an aquifer system.</title>
        <authorList>
            <person name="Anantharaman K."/>
            <person name="Brown C.T."/>
            <person name="Hug L.A."/>
            <person name="Sharon I."/>
            <person name="Castelle C.J."/>
            <person name="Probst A.J."/>
            <person name="Thomas B.C."/>
            <person name="Singh A."/>
            <person name="Wilkins M.J."/>
            <person name="Karaoz U."/>
            <person name="Brodie E.L."/>
            <person name="Williams K.H."/>
            <person name="Hubbard S.S."/>
            <person name="Banfield J.F."/>
        </authorList>
    </citation>
    <scope>NUCLEOTIDE SEQUENCE [LARGE SCALE GENOMIC DNA]</scope>
</reference>
<dbReference type="Proteomes" id="UP000177199">
    <property type="component" value="Unassembled WGS sequence"/>
</dbReference>
<dbReference type="EMBL" id="MFZV01000044">
    <property type="protein sequence ID" value="OGK30432.1"/>
    <property type="molecule type" value="Genomic_DNA"/>
</dbReference>
<feature type="transmembrane region" description="Helical" evidence="7">
    <location>
        <begin position="48"/>
        <end position="73"/>
    </location>
</feature>
<evidence type="ECO:0000256" key="4">
    <source>
        <dbReference type="ARBA" id="ARBA00022692"/>
    </source>
</evidence>
<evidence type="ECO:0000313" key="9">
    <source>
        <dbReference type="Proteomes" id="UP000177199"/>
    </source>
</evidence>
<evidence type="ECO:0000256" key="6">
    <source>
        <dbReference type="ARBA" id="ARBA00023136"/>
    </source>
</evidence>
<dbReference type="AlphaFoldDB" id="A0A1F7HI39"/>
<name>A0A1F7HI39_9BACT</name>
<feature type="transmembrane region" description="Helical" evidence="7">
    <location>
        <begin position="362"/>
        <end position="384"/>
    </location>
</feature>
<evidence type="ECO:0000256" key="7">
    <source>
        <dbReference type="SAM" id="Phobius"/>
    </source>
</evidence>
<protein>
    <submittedName>
        <fullName evidence="8">Uncharacterized protein</fullName>
    </submittedName>
</protein>
<keyword evidence="5 7" id="KW-1133">Transmembrane helix</keyword>
<evidence type="ECO:0000256" key="3">
    <source>
        <dbReference type="ARBA" id="ARBA00022475"/>
    </source>
</evidence>
<feature type="transmembrane region" description="Helical" evidence="7">
    <location>
        <begin position="93"/>
        <end position="113"/>
    </location>
</feature>
<keyword evidence="6 7" id="KW-0472">Membrane</keyword>
<feature type="transmembrane region" description="Helical" evidence="7">
    <location>
        <begin position="448"/>
        <end position="467"/>
    </location>
</feature>
<dbReference type="PANTHER" id="PTHR30250:SF10">
    <property type="entry name" value="LIPOPOLYSACCHARIDE BIOSYNTHESIS PROTEIN WZXC"/>
    <property type="match status" value="1"/>
</dbReference>
<feature type="transmembrane region" description="Helical" evidence="7">
    <location>
        <begin position="295"/>
        <end position="318"/>
    </location>
</feature>
<accession>A0A1F7HI39</accession>
<feature type="transmembrane region" description="Helical" evidence="7">
    <location>
        <begin position="119"/>
        <end position="143"/>
    </location>
</feature>
<feature type="transmembrane region" description="Helical" evidence="7">
    <location>
        <begin position="420"/>
        <end position="442"/>
    </location>
</feature>
<keyword evidence="4 7" id="KW-0812">Transmembrane</keyword>
<evidence type="ECO:0000256" key="5">
    <source>
        <dbReference type="ARBA" id="ARBA00022989"/>
    </source>
</evidence>
<evidence type="ECO:0000256" key="2">
    <source>
        <dbReference type="ARBA" id="ARBA00007430"/>
    </source>
</evidence>
<dbReference type="GO" id="GO:0005886">
    <property type="term" value="C:plasma membrane"/>
    <property type="evidence" value="ECO:0007669"/>
    <property type="project" value="UniProtKB-SubCell"/>
</dbReference>
<keyword evidence="3" id="KW-1003">Cell membrane</keyword>
<dbReference type="PANTHER" id="PTHR30250">
    <property type="entry name" value="PST FAMILY PREDICTED COLANIC ACID TRANSPORTER"/>
    <property type="match status" value="1"/>
</dbReference>
<feature type="transmembrane region" description="Helical" evidence="7">
    <location>
        <begin position="390"/>
        <end position="408"/>
    </location>
</feature>
<organism evidence="8 9">
    <name type="scientific">Candidatus Roizmanbacteria bacterium RIFCSPHIGHO2_12_FULL_33_9</name>
    <dbReference type="NCBI Taxonomy" id="1802045"/>
    <lineage>
        <taxon>Bacteria</taxon>
        <taxon>Candidatus Roizmaniibacteriota</taxon>
    </lineage>
</organism>
<gene>
    <name evidence="8" type="ORF">A3F29_00300</name>
</gene>
<sequence length="484" mass="53747">MEEIDASLVTQKSIRGIFALTSRTLVVQIISFVSSLLLTIFLSPSVFGVFFVVSAIIAFFSYFSDIGLAAALIQKKEVVTNEDLKTTFTIQQCLVLVLVFGAFILISPVANFYKLDASGIFLFQALIISFFLSSLKTIPSVILERSLNFDKLVIPQIIETIFFNITAVLLAINGFGITSFTIAVLARGFSGLLAIYIVSPWRIRIGFSRKSAKKLLSFGVPFQANSFLALLKDDLLIAYIGKVLPLSEVGFIGFAQKWAFTPLRLIMDNIIRITFPSFSRLQDEKEILGRGVEKTLFASSFLIFPSLVGLVLLSPYFVNLIPKYSKWEPALLSLSFFCLNAALSSVSTPLTNALNAIGKIKITLYLMIFWTISTWILTPLFIVLFGFNGVALASAVISLSIVIVILIVKKIIRFNLFDSIFYPAVSAFIMGAVLFVINPLFIRNFLSLGITVIFGAILYIVIMFCFARTRILEDLRLVKANLFK</sequence>
<evidence type="ECO:0000313" key="8">
    <source>
        <dbReference type="EMBL" id="OGK30432.1"/>
    </source>
</evidence>
<comment type="similarity">
    <text evidence="2">Belongs to the polysaccharide synthase family.</text>
</comment>
<evidence type="ECO:0000256" key="1">
    <source>
        <dbReference type="ARBA" id="ARBA00004651"/>
    </source>
</evidence>
<feature type="transmembrane region" description="Helical" evidence="7">
    <location>
        <begin position="330"/>
        <end position="350"/>
    </location>
</feature>